<dbReference type="Proteomes" id="UP000794436">
    <property type="component" value="Unassembled WGS sequence"/>
</dbReference>
<dbReference type="Gene3D" id="2.40.70.10">
    <property type="entry name" value="Acid Proteases"/>
    <property type="match status" value="1"/>
</dbReference>
<dbReference type="InterPro" id="IPR021109">
    <property type="entry name" value="Peptidase_aspartic_dom_sf"/>
</dbReference>
<protein>
    <submittedName>
        <fullName evidence="2">Uncharacterized protein</fullName>
    </submittedName>
</protein>
<keyword evidence="1" id="KW-0472">Membrane</keyword>
<feature type="transmembrane region" description="Helical" evidence="1">
    <location>
        <begin position="144"/>
        <end position="166"/>
    </location>
</feature>
<comment type="caution">
    <text evidence="2">The sequence shown here is derived from an EMBL/GenBank/DDBJ whole genome shotgun (WGS) entry which is preliminary data.</text>
</comment>
<accession>A0A8K1CP51</accession>
<name>A0A8K1CP51_PYTOL</name>
<evidence type="ECO:0000313" key="3">
    <source>
        <dbReference type="Proteomes" id="UP000794436"/>
    </source>
</evidence>
<dbReference type="AlphaFoldDB" id="A0A8K1CP51"/>
<gene>
    <name evidence="2" type="ORF">Poli38472_012278</name>
</gene>
<evidence type="ECO:0000313" key="2">
    <source>
        <dbReference type="EMBL" id="TMW67162.1"/>
    </source>
</evidence>
<reference evidence="2" key="1">
    <citation type="submission" date="2019-03" db="EMBL/GenBank/DDBJ databases">
        <title>Long read genome sequence of the mycoparasitic Pythium oligandrum ATCC 38472 isolated from sugarbeet rhizosphere.</title>
        <authorList>
            <person name="Gaulin E."/>
        </authorList>
    </citation>
    <scope>NUCLEOTIDE SEQUENCE</scope>
    <source>
        <strain evidence="2">ATCC 38472_TT</strain>
    </source>
</reference>
<keyword evidence="1" id="KW-1133">Transmembrane helix</keyword>
<organism evidence="2 3">
    <name type="scientific">Pythium oligandrum</name>
    <name type="common">Mycoparasitic fungus</name>
    <dbReference type="NCBI Taxonomy" id="41045"/>
    <lineage>
        <taxon>Eukaryota</taxon>
        <taxon>Sar</taxon>
        <taxon>Stramenopiles</taxon>
        <taxon>Oomycota</taxon>
        <taxon>Peronosporomycetes</taxon>
        <taxon>Pythiales</taxon>
        <taxon>Pythiaceae</taxon>
        <taxon>Pythium</taxon>
    </lineage>
</organism>
<evidence type="ECO:0000256" key="1">
    <source>
        <dbReference type="SAM" id="Phobius"/>
    </source>
</evidence>
<proteinExistence type="predicted"/>
<keyword evidence="1" id="KW-0812">Transmembrane</keyword>
<keyword evidence="3" id="KW-1185">Reference proteome</keyword>
<sequence>MSLGNISSLCEPDGNVEDPIFLSCDPSVFAQLPRITYYIDMYEFYLDPEDYTYAADDSHFNLGPRTFIMVAESVLNADVWILGAPFLQKFPTHFQNTDPAVTVFCVDGITCQTKQHRDLGAKSLESVIGGSSSSSSGASKVSTAAIGFAIAISVGIVLVFAVLFVLQRRRKLREQQAQRRENAVQDFYDRLRRNNVETVASEQDLASRLGPGAGLQLPSVAEVDDVVELVTPPTSYRR</sequence>
<dbReference type="SUPFAM" id="SSF50630">
    <property type="entry name" value="Acid proteases"/>
    <property type="match status" value="1"/>
</dbReference>
<dbReference type="EMBL" id="SPLM01000005">
    <property type="protein sequence ID" value="TMW67162.1"/>
    <property type="molecule type" value="Genomic_DNA"/>
</dbReference>